<dbReference type="Gene3D" id="3.40.50.2000">
    <property type="entry name" value="Glycogen Phosphorylase B"/>
    <property type="match status" value="2"/>
</dbReference>
<dbReference type="Pfam" id="PF13439">
    <property type="entry name" value="Glyco_transf_4"/>
    <property type="match status" value="1"/>
</dbReference>
<gene>
    <name evidence="3" type="ORF">K8P03_04495</name>
</gene>
<organism evidence="3 4">
    <name type="scientific">Anaerococcus murdochii</name>
    <dbReference type="NCBI Taxonomy" id="411577"/>
    <lineage>
        <taxon>Bacteria</taxon>
        <taxon>Bacillati</taxon>
        <taxon>Bacillota</taxon>
        <taxon>Tissierellia</taxon>
        <taxon>Tissierellales</taxon>
        <taxon>Peptoniphilaceae</taxon>
        <taxon>Anaerococcus</taxon>
    </lineage>
</organism>
<dbReference type="PANTHER" id="PTHR45947">
    <property type="entry name" value="SULFOQUINOVOSYL TRANSFERASE SQD2"/>
    <property type="match status" value="1"/>
</dbReference>
<reference evidence="3 4" key="1">
    <citation type="submission" date="2021-08" db="EMBL/GenBank/DDBJ databases">
        <title>FDA dAtabase for Regulatory Grade micrObial Sequences (FDA-ARGOS): Supporting development and validation of Infectious Disease Dx tests.</title>
        <authorList>
            <person name="Sproer C."/>
            <person name="Gronow S."/>
            <person name="Severitt S."/>
            <person name="Schroder I."/>
            <person name="Tallon L."/>
            <person name="Sadzewicz L."/>
            <person name="Zhao X."/>
            <person name="Boylan J."/>
            <person name="Ott S."/>
            <person name="Bowen H."/>
            <person name="Vavikolanu K."/>
            <person name="Hazen T."/>
            <person name="Aluvathingal J."/>
            <person name="Nadendla S."/>
            <person name="Lowell S."/>
            <person name="Myers T."/>
            <person name="Yan Y."/>
            <person name="Sichtig H."/>
        </authorList>
    </citation>
    <scope>NUCLEOTIDE SEQUENCE [LARGE SCALE GENOMIC DNA]</scope>
    <source>
        <strain evidence="3 4">FDAARGOS_1460</strain>
    </source>
</reference>
<keyword evidence="3" id="KW-0328">Glycosyltransferase</keyword>
<feature type="domain" description="Glycosyl transferase family 1" evidence="1">
    <location>
        <begin position="189"/>
        <end position="350"/>
    </location>
</feature>
<dbReference type="GO" id="GO:0016757">
    <property type="term" value="F:glycosyltransferase activity"/>
    <property type="evidence" value="ECO:0007669"/>
    <property type="project" value="UniProtKB-KW"/>
</dbReference>
<protein>
    <submittedName>
        <fullName evidence="3">Glycosyltransferase</fullName>
        <ecNumber evidence="3">2.4.-.-</ecNumber>
    </submittedName>
</protein>
<dbReference type="PANTHER" id="PTHR45947:SF3">
    <property type="entry name" value="SULFOQUINOVOSYL TRANSFERASE SQD2"/>
    <property type="match status" value="1"/>
</dbReference>
<evidence type="ECO:0000313" key="4">
    <source>
        <dbReference type="Proteomes" id="UP000734271"/>
    </source>
</evidence>
<dbReference type="EC" id="2.4.-.-" evidence="3"/>
<dbReference type="SUPFAM" id="SSF53756">
    <property type="entry name" value="UDP-Glycosyltransferase/glycogen phosphorylase"/>
    <property type="match status" value="1"/>
</dbReference>
<evidence type="ECO:0000259" key="2">
    <source>
        <dbReference type="Pfam" id="PF13439"/>
    </source>
</evidence>
<sequence length="387" mass="44092">MKILITSDWYYPVVNGVVRSVMNLIEYLEDEGHDVRVLTLSNTTKSYRDGKVYYVGSLSAAKIYPQARISNLLAKSHQKEIKAWAPDVIHSQCEFSTFMMARKLASDLEIPLVHTYHTVYEDYTHYFIPSKQAGKKIVSVASKTLASFCDRIIVPTAKTERLLIDYGIDPYMLDIIPTGIHIPEMSDKALLRKSLGMAEDEKVLLYLGRLGAEKNIQEIMAYYDRLEDDDIKLYIVGGGPYLDTLKEDAAAINKEVIFTGMVESNSVNRYYQAADIFVTASTSETQGLTYYEALANGTIALCRDDAVLDGVIKNGFNGFKYRNFEEFEKFVNRVFTDDEYKELLEINAREYAEENFSVDGFGSKCIDSYEKAIKEYDHESLNIFKRL</sequence>
<name>A0ABS7SYE4_9FIRM</name>
<dbReference type="EMBL" id="JAIPME010000002">
    <property type="protein sequence ID" value="MBZ2386555.1"/>
    <property type="molecule type" value="Genomic_DNA"/>
</dbReference>
<dbReference type="InterPro" id="IPR028098">
    <property type="entry name" value="Glyco_trans_4-like_N"/>
</dbReference>
<dbReference type="InterPro" id="IPR001296">
    <property type="entry name" value="Glyco_trans_1"/>
</dbReference>
<keyword evidence="4" id="KW-1185">Reference proteome</keyword>
<proteinExistence type="predicted"/>
<feature type="domain" description="Glycosyltransferase subfamily 4-like N-terminal" evidence="2">
    <location>
        <begin position="14"/>
        <end position="181"/>
    </location>
</feature>
<keyword evidence="3" id="KW-0808">Transferase</keyword>
<evidence type="ECO:0000259" key="1">
    <source>
        <dbReference type="Pfam" id="PF00534"/>
    </source>
</evidence>
<dbReference type="RefSeq" id="WP_223418719.1">
    <property type="nucleotide sequence ID" value="NZ_JAIPME010000002.1"/>
</dbReference>
<dbReference type="Pfam" id="PF00534">
    <property type="entry name" value="Glycos_transf_1"/>
    <property type="match status" value="1"/>
</dbReference>
<dbReference type="InterPro" id="IPR050194">
    <property type="entry name" value="Glycosyltransferase_grp1"/>
</dbReference>
<evidence type="ECO:0000313" key="3">
    <source>
        <dbReference type="EMBL" id="MBZ2386555.1"/>
    </source>
</evidence>
<comment type="caution">
    <text evidence="3">The sequence shown here is derived from an EMBL/GenBank/DDBJ whole genome shotgun (WGS) entry which is preliminary data.</text>
</comment>
<accession>A0ABS7SYE4</accession>
<dbReference type="Proteomes" id="UP000734271">
    <property type="component" value="Unassembled WGS sequence"/>
</dbReference>